<protein>
    <submittedName>
        <fullName evidence="3">Peptidase M12A domain-containing protein</fullName>
    </submittedName>
</protein>
<feature type="region of interest" description="Disordered" evidence="1">
    <location>
        <begin position="172"/>
        <end position="195"/>
    </location>
</feature>
<name>A0A914VJ23_9BILA</name>
<dbReference type="Gene3D" id="3.40.390.10">
    <property type="entry name" value="Collagenase (Catalytic Domain)"/>
    <property type="match status" value="1"/>
</dbReference>
<evidence type="ECO:0000313" key="2">
    <source>
        <dbReference type="Proteomes" id="UP000887566"/>
    </source>
</evidence>
<proteinExistence type="predicted"/>
<keyword evidence="2" id="KW-1185">Reference proteome</keyword>
<sequence>MTPPLIERRTHRAAAAATASAFVEQFGRRAAFIGAISPDHCLRRRCVFNRSSASVSAILQAKLGQTHALSSLPLLDGACSLDPYEADQCSAPYLPFRPDTHRRQQRNALACDRWLWPNAEVPYVNQLADESITKRLMAAIRRIERVSCVRFRQANASDRKFLTVKQSRPLAGRLKKGKLRENHSDSSESSEEKRK</sequence>
<evidence type="ECO:0000256" key="1">
    <source>
        <dbReference type="SAM" id="MobiDB-lite"/>
    </source>
</evidence>
<dbReference type="AlphaFoldDB" id="A0A914VJ23"/>
<dbReference type="WBParaSite" id="PSAMB.scaffold201size66231.g3490.t1">
    <property type="protein sequence ID" value="PSAMB.scaffold201size66231.g3490.t1"/>
    <property type="gene ID" value="PSAMB.scaffold201size66231.g3490"/>
</dbReference>
<dbReference type="Proteomes" id="UP000887566">
    <property type="component" value="Unplaced"/>
</dbReference>
<accession>A0A914VJ23</accession>
<reference evidence="3" key="1">
    <citation type="submission" date="2022-11" db="UniProtKB">
        <authorList>
            <consortium name="WormBaseParasite"/>
        </authorList>
    </citation>
    <scope>IDENTIFICATION</scope>
</reference>
<organism evidence="2 3">
    <name type="scientific">Plectus sambesii</name>
    <dbReference type="NCBI Taxonomy" id="2011161"/>
    <lineage>
        <taxon>Eukaryota</taxon>
        <taxon>Metazoa</taxon>
        <taxon>Ecdysozoa</taxon>
        <taxon>Nematoda</taxon>
        <taxon>Chromadorea</taxon>
        <taxon>Plectida</taxon>
        <taxon>Plectina</taxon>
        <taxon>Plectoidea</taxon>
        <taxon>Plectidae</taxon>
        <taxon>Plectus</taxon>
    </lineage>
</organism>
<evidence type="ECO:0000313" key="3">
    <source>
        <dbReference type="WBParaSite" id="PSAMB.scaffold201size66231.g3490.t1"/>
    </source>
</evidence>
<feature type="compositionally biased region" description="Basic and acidic residues" evidence="1">
    <location>
        <begin position="179"/>
        <end position="195"/>
    </location>
</feature>
<dbReference type="GO" id="GO:0008237">
    <property type="term" value="F:metallopeptidase activity"/>
    <property type="evidence" value="ECO:0007669"/>
    <property type="project" value="InterPro"/>
</dbReference>
<dbReference type="InterPro" id="IPR024079">
    <property type="entry name" value="MetalloPept_cat_dom_sf"/>
</dbReference>